<dbReference type="InterPro" id="IPR012910">
    <property type="entry name" value="Plug_dom"/>
</dbReference>
<dbReference type="RefSeq" id="WP_133639479.1">
    <property type="nucleotide sequence ID" value="NZ_SNZV01000002.1"/>
</dbReference>
<keyword evidence="11" id="KW-1185">Reference proteome</keyword>
<keyword evidence="5 7" id="KW-0472">Membrane</keyword>
<evidence type="ECO:0000256" key="8">
    <source>
        <dbReference type="SAM" id="SignalP"/>
    </source>
</evidence>
<accession>A0A4R7D8T5</accession>
<dbReference type="InterPro" id="IPR039426">
    <property type="entry name" value="TonB-dep_rcpt-like"/>
</dbReference>
<dbReference type="GO" id="GO:0015344">
    <property type="term" value="F:siderophore uptake transmembrane transporter activity"/>
    <property type="evidence" value="ECO:0007669"/>
    <property type="project" value="TreeGrafter"/>
</dbReference>
<dbReference type="AlphaFoldDB" id="A0A4R7D8T5"/>
<dbReference type="Gene3D" id="2.40.170.20">
    <property type="entry name" value="TonB-dependent receptor, beta-barrel domain"/>
    <property type="match status" value="1"/>
</dbReference>
<comment type="subcellular location">
    <subcellularLocation>
        <location evidence="1 7">Cell outer membrane</location>
        <topology evidence="1 7">Multi-pass membrane protein</topology>
    </subcellularLocation>
</comment>
<feature type="chain" id="PRO_5020593641" evidence="8">
    <location>
        <begin position="21"/>
        <end position="722"/>
    </location>
</feature>
<keyword evidence="4 7" id="KW-0812">Transmembrane</keyword>
<evidence type="ECO:0000256" key="6">
    <source>
        <dbReference type="ARBA" id="ARBA00023237"/>
    </source>
</evidence>
<comment type="caution">
    <text evidence="10">The sequence shown here is derived from an EMBL/GenBank/DDBJ whole genome shotgun (WGS) entry which is preliminary data.</text>
</comment>
<keyword evidence="2 7" id="KW-0813">Transport</keyword>
<dbReference type="Proteomes" id="UP000294752">
    <property type="component" value="Unassembled WGS sequence"/>
</dbReference>
<keyword evidence="10" id="KW-0675">Receptor</keyword>
<sequence length="722" mass="81792">MVLKKVVICLLVFIPWLVRAQTPSAEIPADSVKAYHIQEVNVSSKYYKRYHPKQMSEVLRLETSLLNLPQNIQVLDGEVFRDQVISNLNENVTRNVSGTFREELHNGISPDIFSRGGYISAQRNGVDLRPLGKGPIGDDVAIIDRVEFQKGPSSFMNAMSDPSGSFNIVTKKPTGETRRQVDFLTGSFGLLRAAVDMDGKLDSANNLQYRLNVMGMKTDGFLQHDRSNRLLFAPSLRYKLNKQSSLTVEYIYQQLNYLLLSEAQMSPYGFGTLPRDFTITDPSIRPFVGNDHNVFLTYQNRISHSWQLSTRLSYINSGYNGTLFWVNGKNEADEDILDRNLIFDSNTYNVFSLQTYVNGRFKTGQIQHHMLTGLDVNNKSSRSLDSWGTASAIYPLSISNPTYSNAVMNNGVGGDFGSENHLSTAENRIHRQMFYASLYAMDEMLFFKERIRVSLGLRLTASDGRSNDYGTETETKDVILTPRFGLSYTVDTQTALYFLHDQSYLPQSGMAADGGSLKPLRGVNYEIGLKRDWMDGRWNSTLAVYHIQRNRLVTTDPTSNLILQTGASISRGVEFDMKGQLAKGLHAVVNYAYTDSKISADELNLENIGLPTINRVRHIQNTWLHYQLPLQRIKGVTISAGYQWLSGRSERIIYSDQVPLRDFFRLDLGAGWSNEKYRINLMVNNVLDAKLYSTAWRNATNDMFYWVQLPPIHARLSLGMNL</sequence>
<dbReference type="Gene3D" id="2.170.130.10">
    <property type="entry name" value="TonB-dependent receptor, plug domain"/>
    <property type="match status" value="1"/>
</dbReference>
<evidence type="ECO:0000256" key="5">
    <source>
        <dbReference type="ARBA" id="ARBA00023136"/>
    </source>
</evidence>
<dbReference type="InterPro" id="IPR036942">
    <property type="entry name" value="Beta-barrel_TonB_sf"/>
</dbReference>
<evidence type="ECO:0000256" key="4">
    <source>
        <dbReference type="ARBA" id="ARBA00022692"/>
    </source>
</evidence>
<comment type="similarity">
    <text evidence="7">Belongs to the TonB-dependent receptor family.</text>
</comment>
<evidence type="ECO:0000256" key="3">
    <source>
        <dbReference type="ARBA" id="ARBA00022452"/>
    </source>
</evidence>
<dbReference type="PANTHER" id="PTHR32552">
    <property type="entry name" value="FERRICHROME IRON RECEPTOR-RELATED"/>
    <property type="match status" value="1"/>
</dbReference>
<dbReference type="InterPro" id="IPR037066">
    <property type="entry name" value="Plug_dom_sf"/>
</dbReference>
<proteinExistence type="inferred from homology"/>
<dbReference type="EMBL" id="SNZV01000002">
    <property type="protein sequence ID" value="TDS16224.1"/>
    <property type="molecule type" value="Genomic_DNA"/>
</dbReference>
<evidence type="ECO:0000313" key="10">
    <source>
        <dbReference type="EMBL" id="TDS16224.1"/>
    </source>
</evidence>
<keyword evidence="3 7" id="KW-1134">Transmembrane beta strand</keyword>
<keyword evidence="8" id="KW-0732">Signal</keyword>
<feature type="domain" description="TonB-dependent receptor plug" evidence="9">
    <location>
        <begin position="66"/>
        <end position="164"/>
    </location>
</feature>
<reference evidence="10 11" key="1">
    <citation type="submission" date="2019-03" db="EMBL/GenBank/DDBJ databases">
        <title>Genomic Encyclopedia of Type Strains, Phase III (KMG-III): the genomes of soil and plant-associated and newly described type strains.</title>
        <authorList>
            <person name="Whitman W."/>
        </authorList>
    </citation>
    <scope>NUCLEOTIDE SEQUENCE [LARGE SCALE GENOMIC DNA]</scope>
    <source>
        <strain evidence="10 11">CGMCC 1.12801</strain>
    </source>
</reference>
<evidence type="ECO:0000256" key="1">
    <source>
        <dbReference type="ARBA" id="ARBA00004571"/>
    </source>
</evidence>
<feature type="signal peptide" evidence="8">
    <location>
        <begin position="1"/>
        <end position="20"/>
    </location>
</feature>
<evidence type="ECO:0000259" key="9">
    <source>
        <dbReference type="Pfam" id="PF07715"/>
    </source>
</evidence>
<keyword evidence="6 7" id="KW-0998">Cell outer membrane</keyword>
<name>A0A4R7D8T5_9SPHI</name>
<evidence type="ECO:0000256" key="2">
    <source>
        <dbReference type="ARBA" id="ARBA00022448"/>
    </source>
</evidence>
<evidence type="ECO:0000313" key="11">
    <source>
        <dbReference type="Proteomes" id="UP000294752"/>
    </source>
</evidence>
<gene>
    <name evidence="10" type="ORF">B0I21_102550</name>
</gene>
<dbReference type="SUPFAM" id="SSF56935">
    <property type="entry name" value="Porins"/>
    <property type="match status" value="1"/>
</dbReference>
<dbReference type="PANTHER" id="PTHR32552:SF74">
    <property type="entry name" value="HYDROXAMATE SIDEROPHORE RECEPTOR FHUE"/>
    <property type="match status" value="1"/>
</dbReference>
<dbReference type="CDD" id="cd01347">
    <property type="entry name" value="ligand_gated_channel"/>
    <property type="match status" value="1"/>
</dbReference>
<organism evidence="10 11">
    <name type="scientific">Sphingobacterium paludis</name>
    <dbReference type="NCBI Taxonomy" id="1476465"/>
    <lineage>
        <taxon>Bacteria</taxon>
        <taxon>Pseudomonadati</taxon>
        <taxon>Bacteroidota</taxon>
        <taxon>Sphingobacteriia</taxon>
        <taxon>Sphingobacteriales</taxon>
        <taxon>Sphingobacteriaceae</taxon>
        <taxon>Sphingobacterium</taxon>
    </lineage>
</organism>
<dbReference type="OrthoDB" id="9775095at2"/>
<dbReference type="Pfam" id="PF07715">
    <property type="entry name" value="Plug"/>
    <property type="match status" value="1"/>
</dbReference>
<protein>
    <submittedName>
        <fullName evidence="10">Iron complex outermembrane receptor protein</fullName>
    </submittedName>
</protein>
<dbReference type="PROSITE" id="PS52016">
    <property type="entry name" value="TONB_DEPENDENT_REC_3"/>
    <property type="match status" value="1"/>
</dbReference>
<evidence type="ECO:0000256" key="7">
    <source>
        <dbReference type="PROSITE-ProRule" id="PRU01360"/>
    </source>
</evidence>
<dbReference type="GO" id="GO:0009279">
    <property type="term" value="C:cell outer membrane"/>
    <property type="evidence" value="ECO:0007669"/>
    <property type="project" value="UniProtKB-SubCell"/>
</dbReference>